<evidence type="ECO:0000313" key="1">
    <source>
        <dbReference type="EMBL" id="MBM7646629.1"/>
    </source>
</evidence>
<name>A0ABS2Q2V9_9BACL</name>
<proteinExistence type="predicted"/>
<organism evidence="1 2">
    <name type="scientific">Scopulibacillus daqui</name>
    <dbReference type="NCBI Taxonomy" id="1469162"/>
    <lineage>
        <taxon>Bacteria</taxon>
        <taxon>Bacillati</taxon>
        <taxon>Bacillota</taxon>
        <taxon>Bacilli</taxon>
        <taxon>Bacillales</taxon>
        <taxon>Sporolactobacillaceae</taxon>
        <taxon>Scopulibacillus</taxon>
    </lineage>
</organism>
<sequence length="92" mass="10933">MFNENDFSIQRKMESIWETTCGSWKNCTDTSIQSFLSQCEKNNIDPQYCMDWVEQHKEQIPDWSLVSKVSLDWINQHTSTGSPMTFKDQDFR</sequence>
<comment type="caution">
    <text evidence="1">The sequence shown here is derived from an EMBL/GenBank/DDBJ whole genome shotgun (WGS) entry which is preliminary data.</text>
</comment>
<keyword evidence="2" id="KW-1185">Reference proteome</keyword>
<dbReference type="Proteomes" id="UP000808914">
    <property type="component" value="Unassembled WGS sequence"/>
</dbReference>
<dbReference type="EMBL" id="JAFBER010000025">
    <property type="protein sequence ID" value="MBM7646629.1"/>
    <property type="molecule type" value="Genomic_DNA"/>
</dbReference>
<protein>
    <submittedName>
        <fullName evidence="1">Uncharacterized protein</fullName>
    </submittedName>
</protein>
<evidence type="ECO:0000313" key="2">
    <source>
        <dbReference type="Proteomes" id="UP000808914"/>
    </source>
</evidence>
<dbReference type="RefSeq" id="WP_205004514.1">
    <property type="nucleotide sequence ID" value="NZ_JAFBER010000025.1"/>
</dbReference>
<accession>A0ABS2Q2V9</accession>
<reference evidence="1 2" key="1">
    <citation type="submission" date="2021-01" db="EMBL/GenBank/DDBJ databases">
        <title>Genomic Encyclopedia of Type Strains, Phase IV (KMG-IV): sequencing the most valuable type-strain genomes for metagenomic binning, comparative biology and taxonomic classification.</title>
        <authorList>
            <person name="Goeker M."/>
        </authorList>
    </citation>
    <scope>NUCLEOTIDE SEQUENCE [LARGE SCALE GENOMIC DNA]</scope>
    <source>
        <strain evidence="1 2">DSM 28236</strain>
    </source>
</reference>
<gene>
    <name evidence="1" type="ORF">JOD45_002861</name>
</gene>